<accession>A0A7S1FHG7</accession>
<dbReference type="PANTHER" id="PTHR22904:SF523">
    <property type="entry name" value="STRESS-INDUCED-PHOSPHOPROTEIN 1"/>
    <property type="match status" value="1"/>
</dbReference>
<protein>
    <submittedName>
        <fullName evidence="4">Uncharacterized protein</fullName>
    </submittedName>
</protein>
<evidence type="ECO:0000256" key="3">
    <source>
        <dbReference type="PROSITE-ProRule" id="PRU00339"/>
    </source>
</evidence>
<dbReference type="PROSITE" id="PS50005">
    <property type="entry name" value="TPR"/>
    <property type="match status" value="1"/>
</dbReference>
<name>A0A7S1FHG7_NOCSC</name>
<reference evidence="4" key="1">
    <citation type="submission" date="2021-01" db="EMBL/GenBank/DDBJ databases">
        <authorList>
            <person name="Corre E."/>
            <person name="Pelletier E."/>
            <person name="Niang G."/>
            <person name="Scheremetjew M."/>
            <person name="Finn R."/>
            <person name="Kale V."/>
            <person name="Holt S."/>
            <person name="Cochrane G."/>
            <person name="Meng A."/>
            <person name="Brown T."/>
            <person name="Cohen L."/>
        </authorList>
    </citation>
    <scope>NUCLEOTIDE SEQUENCE</scope>
</reference>
<gene>
    <name evidence="4" type="ORF">NSCI0253_LOCUS40570</name>
</gene>
<dbReference type="AlphaFoldDB" id="A0A7S1FHG7"/>
<dbReference type="PANTHER" id="PTHR22904">
    <property type="entry name" value="TPR REPEAT CONTAINING PROTEIN"/>
    <property type="match status" value="1"/>
</dbReference>
<dbReference type="InterPro" id="IPR019734">
    <property type="entry name" value="TPR_rpt"/>
</dbReference>
<keyword evidence="2 3" id="KW-0802">TPR repeat</keyword>
<sequence length="458" mass="49757">MSLEDLRRVIARATPRVEDNRAPDRNDFIRKEFGHMSFREAIDALSGQGFFYPLFMATMKRHLELQEAAVPDEASVDASSAPPTVVHFLYELLLKVEILENAGTPPTFAEMVDQAEGTDSDAQAAEEAKAEGSAKFKGGDFEGAVEAYTRAIRLWRPGHDGLHLLFANRSVARLKQGGAERSRAALADADEAARLASDWPKAYFRQGQALLALRCWEGAITSFIRGRELEPTNDDWITQIERVREECAKDARCALMQVFFAVLPEALVAWRRGLQLGGDPQVLVIGQPSASGADLVALGIPPSMGEGGSNVPKAQLRYAIIGKKEYAENYLAAASSTVSVDGSPVPPVRGVVDFFSASEIVGACNVAFEAALPAAGNTSQATRAFVRIPFDREACQPFMTPLKEPAKPPGEVDGALSLQKSTGFSRKLPLLLGFQNFTSKDLQFPIIDLLRDAPHLAK</sequence>
<proteinExistence type="predicted"/>
<dbReference type="InterPro" id="IPR011990">
    <property type="entry name" value="TPR-like_helical_dom_sf"/>
</dbReference>
<dbReference type="SMART" id="SM00028">
    <property type="entry name" value="TPR"/>
    <property type="match status" value="2"/>
</dbReference>
<evidence type="ECO:0000256" key="2">
    <source>
        <dbReference type="ARBA" id="ARBA00022803"/>
    </source>
</evidence>
<feature type="repeat" description="TPR" evidence="3">
    <location>
        <begin position="200"/>
        <end position="233"/>
    </location>
</feature>
<dbReference type="GO" id="GO:0051879">
    <property type="term" value="F:Hsp90 protein binding"/>
    <property type="evidence" value="ECO:0007669"/>
    <property type="project" value="TreeGrafter"/>
</dbReference>
<keyword evidence="1" id="KW-0677">Repeat</keyword>
<dbReference type="Gene3D" id="1.25.40.10">
    <property type="entry name" value="Tetratricopeptide repeat domain"/>
    <property type="match status" value="1"/>
</dbReference>
<dbReference type="EMBL" id="HBFQ01057121">
    <property type="protein sequence ID" value="CAD8866215.1"/>
    <property type="molecule type" value="Transcribed_RNA"/>
</dbReference>
<evidence type="ECO:0000313" key="4">
    <source>
        <dbReference type="EMBL" id="CAD8866215.1"/>
    </source>
</evidence>
<dbReference type="SUPFAM" id="SSF48452">
    <property type="entry name" value="TPR-like"/>
    <property type="match status" value="1"/>
</dbReference>
<organism evidence="4">
    <name type="scientific">Noctiluca scintillans</name>
    <name type="common">Sea sparkle</name>
    <name type="synonym">Red tide dinoflagellate</name>
    <dbReference type="NCBI Taxonomy" id="2966"/>
    <lineage>
        <taxon>Eukaryota</taxon>
        <taxon>Sar</taxon>
        <taxon>Alveolata</taxon>
        <taxon>Dinophyceae</taxon>
        <taxon>Noctilucales</taxon>
        <taxon>Noctilucaceae</taxon>
        <taxon>Noctiluca</taxon>
    </lineage>
</organism>
<evidence type="ECO:0000256" key="1">
    <source>
        <dbReference type="ARBA" id="ARBA00022737"/>
    </source>
</evidence>